<organism evidence="2 3">
    <name type="scientific">Polycladomyces subterraneus</name>
    <dbReference type="NCBI Taxonomy" id="1016997"/>
    <lineage>
        <taxon>Bacteria</taxon>
        <taxon>Bacillati</taxon>
        <taxon>Bacillota</taxon>
        <taxon>Bacilli</taxon>
        <taxon>Bacillales</taxon>
        <taxon>Thermoactinomycetaceae</taxon>
        <taxon>Polycladomyces</taxon>
    </lineage>
</organism>
<dbReference type="EMBL" id="JANRHH010000025">
    <property type="protein sequence ID" value="MDN4593360.1"/>
    <property type="molecule type" value="Genomic_DNA"/>
</dbReference>
<keyword evidence="1" id="KW-0732">Signal</keyword>
<evidence type="ECO:0000313" key="2">
    <source>
        <dbReference type="EMBL" id="MDN4593360.1"/>
    </source>
</evidence>
<dbReference type="Proteomes" id="UP001174196">
    <property type="component" value="Unassembled WGS sequence"/>
</dbReference>
<protein>
    <submittedName>
        <fullName evidence="2">Uncharacterized protein</fullName>
    </submittedName>
</protein>
<dbReference type="InterPro" id="IPR012341">
    <property type="entry name" value="6hp_glycosidase-like_sf"/>
</dbReference>
<accession>A0ABT8IKQ2</accession>
<sequence length="592" mass="66071">MKRNQWWIWVIVFLLTASQTPLVSAHSVVSPSQPTRVNLAHLNHLQDEVMINGMPMSVTRIYSEYPDYGWVPANGEGIGCVDDTARAAVVYLRDFESNGNRDSLERARRALNFIRYMQADDGEFYNFVFADYSINRDGPTSHKSMGWWAARAMWAMGYGYRVFLKEDPAYATELKKHFLLANEALQRTIAPQYGQYRTVHGVKVPAWMDGFDAMSNALLGLTEFYRAEPLPEVKKSMEMIGNGLQQYQLGDFGLYPYHAHLDWGGSIQLWHAWGSSQPMALAKAGIVLKRRDWIDSARKAADGLYAYLLTSGMIKEMAPTPTQFEQIAYGVNRMVQGLISVYQATGNPNYARMAGLAASWFTGNNAAHTAMYDPGTGRGYDGIIAPGKINRNAGAESTIETLMAMQSVLSNHWATPYVNARTVEMHGLRLMEAEKAQATHGSPVIITPDSSWNGEAVYSSQTVKMSNGDGLTFVWDNDCTEPVQIEAAMEKQATVKGKSILEVLVNGKPIALYDAGGSPDRDYLWRDPIGQAVLKKGINRITMIYHGGRPLILDNIAVQPVRSFVSFTTERTGQNAFIHDIRTKKNWFVQGK</sequence>
<dbReference type="RefSeq" id="WP_301238083.1">
    <property type="nucleotide sequence ID" value="NZ_JANRHH010000025.1"/>
</dbReference>
<gene>
    <name evidence="2" type="ORF">NWF35_05485</name>
</gene>
<evidence type="ECO:0000313" key="3">
    <source>
        <dbReference type="Proteomes" id="UP001174196"/>
    </source>
</evidence>
<keyword evidence="3" id="KW-1185">Reference proteome</keyword>
<proteinExistence type="predicted"/>
<dbReference type="Gene3D" id="1.50.10.10">
    <property type="match status" value="1"/>
</dbReference>
<feature type="signal peptide" evidence="1">
    <location>
        <begin position="1"/>
        <end position="25"/>
    </location>
</feature>
<reference evidence="2" key="1">
    <citation type="submission" date="2022-08" db="EMBL/GenBank/DDBJ databases">
        <title>Polycladomyces zharkentsis sp. nov., a novel thermophilic CMC and starch-degrading bacterium isolated from a geothermal spring in Kazakhstan.</title>
        <authorList>
            <person name="Mashzhan A."/>
            <person name="Kistaubaeva A."/>
            <person name="Javier-Lopez R."/>
            <person name="Birkeland N.-K."/>
        </authorList>
    </citation>
    <scope>NUCLEOTIDE SEQUENCE</scope>
    <source>
        <strain evidence="2">KSR 13</strain>
    </source>
</reference>
<comment type="caution">
    <text evidence="2">The sequence shown here is derived from an EMBL/GenBank/DDBJ whole genome shotgun (WGS) entry which is preliminary data.</text>
</comment>
<evidence type="ECO:0000256" key="1">
    <source>
        <dbReference type="SAM" id="SignalP"/>
    </source>
</evidence>
<name>A0ABT8IKQ2_9BACL</name>
<dbReference type="SUPFAM" id="SSF48208">
    <property type="entry name" value="Six-hairpin glycosidases"/>
    <property type="match status" value="1"/>
</dbReference>
<feature type="chain" id="PRO_5045290219" evidence="1">
    <location>
        <begin position="26"/>
        <end position="592"/>
    </location>
</feature>
<dbReference type="InterPro" id="IPR008928">
    <property type="entry name" value="6-hairpin_glycosidase_sf"/>
</dbReference>